<dbReference type="Gene3D" id="3.30.530.20">
    <property type="match status" value="1"/>
</dbReference>
<protein>
    <recommendedName>
        <fullName evidence="2">Activator of Hsp90 ATPase homologue 1/2-like C-terminal domain-containing protein</fullName>
    </recommendedName>
</protein>
<reference evidence="3" key="2">
    <citation type="submission" date="2020-09" db="EMBL/GenBank/DDBJ databases">
        <authorList>
            <person name="Sun Q."/>
            <person name="Ohkuma M."/>
        </authorList>
    </citation>
    <scope>NUCLEOTIDE SEQUENCE</scope>
    <source>
        <strain evidence="3">JCM 3091</strain>
    </source>
</reference>
<dbReference type="InterPro" id="IPR023393">
    <property type="entry name" value="START-like_dom_sf"/>
</dbReference>
<evidence type="ECO:0000259" key="2">
    <source>
        <dbReference type="Pfam" id="PF08327"/>
    </source>
</evidence>
<dbReference type="AlphaFoldDB" id="A0A8J3BIE7"/>
<dbReference type="InterPro" id="IPR013538">
    <property type="entry name" value="ASHA1/2-like_C"/>
</dbReference>
<gene>
    <name evidence="3" type="ORF">GCM10010124_12870</name>
</gene>
<proteinExistence type="inferred from homology"/>
<evidence type="ECO:0000313" key="4">
    <source>
        <dbReference type="Proteomes" id="UP000662200"/>
    </source>
</evidence>
<dbReference type="Proteomes" id="UP000662200">
    <property type="component" value="Unassembled WGS sequence"/>
</dbReference>
<reference evidence="3" key="1">
    <citation type="journal article" date="2014" name="Int. J. Syst. Evol. Microbiol.">
        <title>Complete genome sequence of Corynebacterium casei LMG S-19264T (=DSM 44701T), isolated from a smear-ripened cheese.</title>
        <authorList>
            <consortium name="US DOE Joint Genome Institute (JGI-PGF)"/>
            <person name="Walter F."/>
            <person name="Albersmeier A."/>
            <person name="Kalinowski J."/>
            <person name="Ruckert C."/>
        </authorList>
    </citation>
    <scope>NUCLEOTIDE SEQUENCE</scope>
    <source>
        <strain evidence="3">JCM 3091</strain>
    </source>
</reference>
<dbReference type="RefSeq" id="WP_189113256.1">
    <property type="nucleotide sequence ID" value="NZ_BMQC01000003.1"/>
</dbReference>
<dbReference type="SUPFAM" id="SSF55961">
    <property type="entry name" value="Bet v1-like"/>
    <property type="match status" value="1"/>
</dbReference>
<sequence>MNELVVTRLFDAPVALVYRAFVDADQLAQWFGPVGYSVPRDSVEVDARPGGAYRFTMVSDADPAESSPISATFTEVEENRLLVGVEKVTGLPGTEGEVTLTMRVEFHDEGGKTRLVIRQGPFTPELAEMTRQGWESSFTKLDRALAAA</sequence>
<name>A0A8J3BIE7_9ACTN</name>
<accession>A0A8J3BIE7</accession>
<comment type="caution">
    <text evidence="3">The sequence shown here is derived from an EMBL/GenBank/DDBJ whole genome shotgun (WGS) entry which is preliminary data.</text>
</comment>
<dbReference type="Pfam" id="PF08327">
    <property type="entry name" value="AHSA1"/>
    <property type="match status" value="1"/>
</dbReference>
<feature type="domain" description="Activator of Hsp90 ATPase homologue 1/2-like C-terminal" evidence="2">
    <location>
        <begin position="11"/>
        <end position="145"/>
    </location>
</feature>
<organism evidence="3 4">
    <name type="scientific">Pilimelia terevasa</name>
    <dbReference type="NCBI Taxonomy" id="53372"/>
    <lineage>
        <taxon>Bacteria</taxon>
        <taxon>Bacillati</taxon>
        <taxon>Actinomycetota</taxon>
        <taxon>Actinomycetes</taxon>
        <taxon>Micromonosporales</taxon>
        <taxon>Micromonosporaceae</taxon>
        <taxon>Pilimelia</taxon>
    </lineage>
</organism>
<dbReference type="CDD" id="cd07814">
    <property type="entry name" value="SRPBCC_CalC_Aha1-like"/>
    <property type="match status" value="1"/>
</dbReference>
<comment type="similarity">
    <text evidence="1">Belongs to the AHA1 family.</text>
</comment>
<dbReference type="EMBL" id="BMQC01000003">
    <property type="protein sequence ID" value="GGK21807.1"/>
    <property type="molecule type" value="Genomic_DNA"/>
</dbReference>
<evidence type="ECO:0000256" key="1">
    <source>
        <dbReference type="ARBA" id="ARBA00006817"/>
    </source>
</evidence>
<evidence type="ECO:0000313" key="3">
    <source>
        <dbReference type="EMBL" id="GGK21807.1"/>
    </source>
</evidence>
<keyword evidence="4" id="KW-1185">Reference proteome</keyword>